<dbReference type="OrthoDB" id="9802794at2"/>
<keyword evidence="4" id="KW-0119">Carbohydrate metabolism</keyword>
<feature type="domain" description="Carbohydrate kinase PfkB" evidence="5">
    <location>
        <begin position="4"/>
        <end position="294"/>
    </location>
</feature>
<reference evidence="7 8" key="1">
    <citation type="submission" date="2019-01" db="EMBL/GenBank/DDBJ databases">
        <title>Genome sequencing of strain FW10M-9.</title>
        <authorList>
            <person name="Heo J."/>
            <person name="Kim S.-J."/>
            <person name="Kim J.-S."/>
            <person name="Hong S.-B."/>
            <person name="Kwon S.-W."/>
        </authorList>
    </citation>
    <scope>NUCLEOTIDE SEQUENCE [LARGE SCALE GENOMIC DNA]</scope>
    <source>
        <strain evidence="7 8">FW10M-9</strain>
    </source>
</reference>
<dbReference type="EMBL" id="CP035493">
    <property type="protein sequence ID" value="QAY71168.1"/>
    <property type="molecule type" value="Genomic_DNA"/>
</dbReference>
<dbReference type="InterPro" id="IPR050385">
    <property type="entry name" value="Archaeal_FAD_synthase"/>
</dbReference>
<dbReference type="Pfam" id="PF01467">
    <property type="entry name" value="CTP_transf_like"/>
    <property type="match status" value="1"/>
</dbReference>
<keyword evidence="3" id="KW-0511">Multifunctional enzyme</keyword>
<name>A0A4P6FKL1_9MICO</name>
<dbReference type="SUPFAM" id="SSF52374">
    <property type="entry name" value="Nucleotidylyl transferase"/>
    <property type="match status" value="1"/>
</dbReference>
<dbReference type="GO" id="GO:0016301">
    <property type="term" value="F:kinase activity"/>
    <property type="evidence" value="ECO:0007669"/>
    <property type="project" value="UniProtKB-KW"/>
</dbReference>
<evidence type="ECO:0000259" key="5">
    <source>
        <dbReference type="Pfam" id="PF00294"/>
    </source>
</evidence>
<keyword evidence="1 7" id="KW-0808">Transferase</keyword>
<keyword evidence="8" id="KW-1185">Reference proteome</keyword>
<dbReference type="InterPro" id="IPR029056">
    <property type="entry name" value="Ribokinase-like"/>
</dbReference>
<dbReference type="RefSeq" id="WP_129189577.1">
    <property type="nucleotide sequence ID" value="NZ_CP035493.1"/>
</dbReference>
<evidence type="ECO:0000313" key="7">
    <source>
        <dbReference type="EMBL" id="QAY71168.1"/>
    </source>
</evidence>
<evidence type="ECO:0000256" key="1">
    <source>
        <dbReference type="ARBA" id="ARBA00022679"/>
    </source>
</evidence>
<dbReference type="Gene3D" id="3.40.50.620">
    <property type="entry name" value="HUPs"/>
    <property type="match status" value="1"/>
</dbReference>
<dbReference type="PANTHER" id="PTHR43793">
    <property type="entry name" value="FAD SYNTHASE"/>
    <property type="match status" value="1"/>
</dbReference>
<feature type="domain" description="Cytidyltransferase-like" evidence="6">
    <location>
        <begin position="333"/>
        <end position="427"/>
    </location>
</feature>
<evidence type="ECO:0000259" key="6">
    <source>
        <dbReference type="Pfam" id="PF01467"/>
    </source>
</evidence>
<organism evidence="7 8">
    <name type="scientific">Xylanimonas protaetiae</name>
    <dbReference type="NCBI Taxonomy" id="2509457"/>
    <lineage>
        <taxon>Bacteria</taxon>
        <taxon>Bacillati</taxon>
        <taxon>Actinomycetota</taxon>
        <taxon>Actinomycetes</taxon>
        <taxon>Micrococcales</taxon>
        <taxon>Promicromonosporaceae</taxon>
        <taxon>Xylanimonas</taxon>
    </lineage>
</organism>
<accession>A0A4P6FKL1</accession>
<dbReference type="SUPFAM" id="SSF53613">
    <property type="entry name" value="Ribokinase-like"/>
    <property type="match status" value="1"/>
</dbReference>
<keyword evidence="7" id="KW-0418">Kinase</keyword>
<proteinExistence type="predicted"/>
<evidence type="ECO:0000256" key="4">
    <source>
        <dbReference type="ARBA" id="ARBA00023277"/>
    </source>
</evidence>
<dbReference type="KEGG" id="xya:ET471_14910"/>
<keyword evidence="2" id="KW-0548">Nucleotidyltransferase</keyword>
<protein>
    <submittedName>
        <fullName evidence="7">Bifunctional heptose 7-phosphate kinase/heptose 1-phosphate adenyltransferase</fullName>
    </submittedName>
</protein>
<dbReference type="Gene3D" id="3.40.1190.20">
    <property type="match status" value="1"/>
</dbReference>
<dbReference type="Proteomes" id="UP000292118">
    <property type="component" value="Chromosome"/>
</dbReference>
<dbReference type="InterPro" id="IPR011611">
    <property type="entry name" value="PfkB_dom"/>
</dbReference>
<dbReference type="Pfam" id="PF00294">
    <property type="entry name" value="PfkB"/>
    <property type="match status" value="1"/>
</dbReference>
<evidence type="ECO:0000256" key="3">
    <source>
        <dbReference type="ARBA" id="ARBA00023268"/>
    </source>
</evidence>
<dbReference type="PANTHER" id="PTHR43793:SF2">
    <property type="entry name" value="BIFUNCTIONAL PROTEIN HLDE"/>
    <property type="match status" value="1"/>
</dbReference>
<dbReference type="AlphaFoldDB" id="A0A4P6FKL1"/>
<dbReference type="InterPro" id="IPR004821">
    <property type="entry name" value="Cyt_trans-like"/>
</dbReference>
<gene>
    <name evidence="7" type="ORF">ET471_14910</name>
</gene>
<evidence type="ECO:0000313" key="8">
    <source>
        <dbReference type="Proteomes" id="UP000292118"/>
    </source>
</evidence>
<sequence length="471" mass="47669">MSRTRIVVVGDVLLDRDVEGTVDRVTPDAPAPVLDVTGVHASPGGAGLAALLAAGDGADVTLVAPIANDPDGRLLTEQVEVAAQVVPLGHAGRTRTKMRVRSGGHTLVRLDDGGPGTPTTVPGDVVAELVDAADVVLVSDYGGGVTRDAELRARLTPVAGRVVWDPHPRGAPPVPGVRLATPNVAEARAALEAHGRHADGCGGPAGPERVAARLRSAWGCAALAVTAGAAGAYLADGGQVRFAPTPGRADGDPCGAGDRFAVSAALALARGAGAAEAVEQAVVDATGWVRAGGTAALHHRPGPGTPRPPGRAGESLEALAARLRARGGRLVATGGCFDLLHAGHVAMLQTARTLGGSLVVLLNSDASVRALKGPDRPVQHAADRARVLRALGCVDEVVVFDGPDPAAALARLRPDVWVKGGDYDTSALPERFVVEGHGGSVVLLPYVPGQSTTAILARSATGPRPDLEVLR</sequence>
<evidence type="ECO:0000256" key="2">
    <source>
        <dbReference type="ARBA" id="ARBA00022695"/>
    </source>
</evidence>
<dbReference type="GO" id="GO:0016779">
    <property type="term" value="F:nucleotidyltransferase activity"/>
    <property type="evidence" value="ECO:0007669"/>
    <property type="project" value="UniProtKB-KW"/>
</dbReference>
<dbReference type="NCBIfam" id="TIGR00125">
    <property type="entry name" value="cyt_tran_rel"/>
    <property type="match status" value="1"/>
</dbReference>
<dbReference type="InterPro" id="IPR014729">
    <property type="entry name" value="Rossmann-like_a/b/a_fold"/>
</dbReference>